<evidence type="ECO:0000313" key="3">
    <source>
        <dbReference type="Proteomes" id="UP000017819"/>
    </source>
</evidence>
<protein>
    <submittedName>
        <fullName evidence="2">Uncharacterized protein</fullName>
    </submittedName>
</protein>
<dbReference type="Proteomes" id="UP000017819">
    <property type="component" value="Unassembled WGS sequence"/>
</dbReference>
<sequence>MTAVMRKRSLRLAFLVFGVIAVLGVLLVIDGLRLRFEQQTPPAGVVAGASRGAEP</sequence>
<name>V4RV46_9HYPH</name>
<dbReference type="AlphaFoldDB" id="V4RV46"/>
<evidence type="ECO:0000256" key="1">
    <source>
        <dbReference type="SAM" id="Phobius"/>
    </source>
</evidence>
<dbReference type="STRING" id="631454.N177_0679"/>
<gene>
    <name evidence="2" type="ORF">N177_0679</name>
</gene>
<dbReference type="EMBL" id="AWXZ01000013">
    <property type="protein sequence ID" value="ESR26895.1"/>
    <property type="molecule type" value="Genomic_DNA"/>
</dbReference>
<keyword evidence="1" id="KW-0812">Transmembrane</keyword>
<keyword evidence="3" id="KW-1185">Reference proteome</keyword>
<keyword evidence="1" id="KW-0472">Membrane</keyword>
<feature type="transmembrane region" description="Helical" evidence="1">
    <location>
        <begin position="12"/>
        <end position="29"/>
    </location>
</feature>
<evidence type="ECO:0000313" key="2">
    <source>
        <dbReference type="EMBL" id="ESR26895.1"/>
    </source>
</evidence>
<organism evidence="2 3">
    <name type="scientific">Lutibaculum baratangense AMV1</name>
    <dbReference type="NCBI Taxonomy" id="631454"/>
    <lineage>
        <taxon>Bacteria</taxon>
        <taxon>Pseudomonadati</taxon>
        <taxon>Pseudomonadota</taxon>
        <taxon>Alphaproteobacteria</taxon>
        <taxon>Hyphomicrobiales</taxon>
        <taxon>Tepidamorphaceae</taxon>
        <taxon>Lutibaculum</taxon>
    </lineage>
</organism>
<accession>V4RV46</accession>
<comment type="caution">
    <text evidence="2">The sequence shown here is derived from an EMBL/GenBank/DDBJ whole genome shotgun (WGS) entry which is preliminary data.</text>
</comment>
<proteinExistence type="predicted"/>
<reference evidence="2 3" key="1">
    <citation type="journal article" date="2014" name="Genome Announc.">
        <title>Draft Genome Sequence of Lutibaculum baratangense Strain AMV1T, Isolated from a Mud Volcano in Andamans, India.</title>
        <authorList>
            <person name="Singh A."/>
            <person name="Sreenivas A."/>
            <person name="Sathyanarayana Reddy G."/>
            <person name="Pinnaka A.K."/>
            <person name="Shivaji S."/>
        </authorList>
    </citation>
    <scope>NUCLEOTIDE SEQUENCE [LARGE SCALE GENOMIC DNA]</scope>
    <source>
        <strain evidence="2 3">AMV1</strain>
    </source>
</reference>
<keyword evidence="1" id="KW-1133">Transmembrane helix</keyword>